<dbReference type="Pfam" id="PF02622">
    <property type="entry name" value="DUF179"/>
    <property type="match status" value="1"/>
</dbReference>
<protein>
    <recommendedName>
        <fullName evidence="2">UPF0301 protein GCM10025772_14190</fullName>
    </recommendedName>
</protein>
<gene>
    <name evidence="3" type="ORF">GCM10025772_14190</name>
</gene>
<name>A0ABP9S2S4_9GAMM</name>
<dbReference type="PANTHER" id="PTHR30327">
    <property type="entry name" value="UNCHARACTERIZED PROTEIN YQGE"/>
    <property type="match status" value="1"/>
</dbReference>
<dbReference type="InterPro" id="IPR003774">
    <property type="entry name" value="AlgH-like"/>
</dbReference>
<organism evidence="3 4">
    <name type="scientific">Ferrimonas gelatinilytica</name>
    <dbReference type="NCBI Taxonomy" id="1255257"/>
    <lineage>
        <taxon>Bacteria</taxon>
        <taxon>Pseudomonadati</taxon>
        <taxon>Pseudomonadota</taxon>
        <taxon>Gammaproteobacteria</taxon>
        <taxon>Alteromonadales</taxon>
        <taxon>Ferrimonadaceae</taxon>
        <taxon>Ferrimonas</taxon>
    </lineage>
</organism>
<dbReference type="HAMAP" id="MF_00758">
    <property type="entry name" value="UPF0301"/>
    <property type="match status" value="1"/>
</dbReference>
<evidence type="ECO:0000313" key="4">
    <source>
        <dbReference type="Proteomes" id="UP001501600"/>
    </source>
</evidence>
<accession>A0ABP9S2S4</accession>
<evidence type="ECO:0000256" key="2">
    <source>
        <dbReference type="HAMAP-Rule" id="MF_00758"/>
    </source>
</evidence>
<reference evidence="4" key="1">
    <citation type="journal article" date="2019" name="Int. J. Syst. Evol. Microbiol.">
        <title>The Global Catalogue of Microorganisms (GCM) 10K type strain sequencing project: providing services to taxonomists for standard genome sequencing and annotation.</title>
        <authorList>
            <consortium name="The Broad Institute Genomics Platform"/>
            <consortium name="The Broad Institute Genome Sequencing Center for Infectious Disease"/>
            <person name="Wu L."/>
            <person name="Ma J."/>
        </authorList>
    </citation>
    <scope>NUCLEOTIDE SEQUENCE [LARGE SCALE GENOMIC DNA]</scope>
    <source>
        <strain evidence="4">JCM 18720</strain>
    </source>
</reference>
<dbReference type="RefSeq" id="WP_345316353.1">
    <property type="nucleotide sequence ID" value="NZ_BAABLF010000008.1"/>
</dbReference>
<comment type="similarity">
    <text evidence="1 2">Belongs to the UPF0301 (AlgH) family.</text>
</comment>
<dbReference type="SUPFAM" id="SSF143456">
    <property type="entry name" value="VC0467-like"/>
    <property type="match status" value="1"/>
</dbReference>
<proteinExistence type="inferred from homology"/>
<dbReference type="PANTHER" id="PTHR30327:SF1">
    <property type="entry name" value="UPF0301 PROTEIN YQGE"/>
    <property type="match status" value="1"/>
</dbReference>
<dbReference type="Gene3D" id="3.40.1740.10">
    <property type="entry name" value="VC0467-like"/>
    <property type="match status" value="1"/>
</dbReference>
<dbReference type="EMBL" id="BAABLF010000008">
    <property type="protein sequence ID" value="GAA5190180.1"/>
    <property type="molecule type" value="Genomic_DNA"/>
</dbReference>
<dbReference type="Proteomes" id="UP001501600">
    <property type="component" value="Unassembled WGS sequence"/>
</dbReference>
<evidence type="ECO:0000313" key="3">
    <source>
        <dbReference type="EMBL" id="GAA5190180.1"/>
    </source>
</evidence>
<keyword evidence="4" id="KW-1185">Reference proteome</keyword>
<evidence type="ECO:0000256" key="1">
    <source>
        <dbReference type="ARBA" id="ARBA00009600"/>
    </source>
</evidence>
<comment type="caution">
    <text evidence="3">The sequence shown here is derived from an EMBL/GenBank/DDBJ whole genome shotgun (WGS) entry which is preliminary data.</text>
</comment>
<dbReference type="NCBIfam" id="NF001266">
    <property type="entry name" value="PRK00228.1-1"/>
    <property type="match status" value="1"/>
</dbReference>
<sequence>MKSLEHHLLIAMPSLKDPYFTRSVTYLCEHSDEGAMGLIINRPVDVTLDDLLRQMSVKESDFVLPPGVANQVLMGGPIKPDRGFVLHSAMEGLSSSHPLPEGLMLTTSKDVLATLGSDRAPRHALVALGYAGWDAGQLEQELAENAWLTIPADPDLLFNVPHDQRWELATRRLGVDVWQISSDVGHS</sequence>